<dbReference type="EMBL" id="SNXW01000001">
    <property type="protein sequence ID" value="TDP87903.1"/>
    <property type="molecule type" value="Genomic_DNA"/>
</dbReference>
<dbReference type="AlphaFoldDB" id="A0A4R6RMI9"/>
<comment type="caution">
    <text evidence="2">The sequence shown here is derived from an EMBL/GenBank/DDBJ whole genome shotgun (WGS) entry which is preliminary data.</text>
</comment>
<reference evidence="2 3" key="1">
    <citation type="submission" date="2019-03" db="EMBL/GenBank/DDBJ databases">
        <title>Genomic Encyclopedia of Type Strains, Phase IV (KMG-IV): sequencing the most valuable type-strain genomes for metagenomic binning, comparative biology and taxonomic classification.</title>
        <authorList>
            <person name="Goeker M."/>
        </authorList>
    </citation>
    <scope>NUCLEOTIDE SEQUENCE [LARGE SCALE GENOMIC DNA]</scope>
    <source>
        <strain evidence="2 3">DSM 11901</strain>
    </source>
</reference>
<evidence type="ECO:0000313" key="2">
    <source>
        <dbReference type="EMBL" id="TDP87903.1"/>
    </source>
</evidence>
<dbReference type="RefSeq" id="WP_166643389.1">
    <property type="nucleotide sequence ID" value="NZ_SNXW01000001.1"/>
</dbReference>
<gene>
    <name evidence="2" type="ORF">EV672_10134</name>
</gene>
<keyword evidence="1" id="KW-0472">Membrane</keyword>
<name>A0A4R6RMI9_9BURK</name>
<evidence type="ECO:0000256" key="1">
    <source>
        <dbReference type="SAM" id="Phobius"/>
    </source>
</evidence>
<keyword evidence="1" id="KW-0812">Transmembrane</keyword>
<feature type="transmembrane region" description="Helical" evidence="1">
    <location>
        <begin position="12"/>
        <end position="32"/>
    </location>
</feature>
<accession>A0A4R6RMI9</accession>
<keyword evidence="3" id="KW-1185">Reference proteome</keyword>
<evidence type="ECO:0000313" key="3">
    <source>
        <dbReference type="Proteomes" id="UP000294593"/>
    </source>
</evidence>
<keyword evidence="1" id="KW-1133">Transmembrane helix</keyword>
<dbReference type="Proteomes" id="UP000294593">
    <property type="component" value="Unassembled WGS sequence"/>
</dbReference>
<sequence length="48" mass="5463">MTDRMGPRPRLARLLAWLPAGALLLAVFLWYLSPHLVVEMAGRLWSCI</sequence>
<proteinExistence type="predicted"/>
<protein>
    <submittedName>
        <fullName evidence="2">Uncharacterized protein</fullName>
    </submittedName>
</protein>
<organism evidence="2 3">
    <name type="scientific">Aquabacterium commune</name>
    <dbReference type="NCBI Taxonomy" id="70586"/>
    <lineage>
        <taxon>Bacteria</taxon>
        <taxon>Pseudomonadati</taxon>
        <taxon>Pseudomonadota</taxon>
        <taxon>Betaproteobacteria</taxon>
        <taxon>Burkholderiales</taxon>
        <taxon>Aquabacterium</taxon>
    </lineage>
</organism>